<dbReference type="SFLD" id="SFLDG01150">
    <property type="entry name" value="Main.1:_Beta-like"/>
    <property type="match status" value="1"/>
</dbReference>
<dbReference type="STRING" id="1646377.BS640_03055"/>
<dbReference type="GO" id="GO:0016740">
    <property type="term" value="F:transferase activity"/>
    <property type="evidence" value="ECO:0007669"/>
    <property type="project" value="UniProtKB-KW"/>
</dbReference>
<dbReference type="RefSeq" id="WP_017490764.1">
    <property type="nucleotide sequence ID" value="NZ_CAUQAZ010000004.1"/>
</dbReference>
<evidence type="ECO:0000259" key="4">
    <source>
        <dbReference type="PROSITE" id="PS50405"/>
    </source>
</evidence>
<evidence type="ECO:0000313" key="5">
    <source>
        <dbReference type="EMBL" id="ORJ27083.1"/>
    </source>
</evidence>
<dbReference type="GeneID" id="93567820"/>
<evidence type="ECO:0000259" key="3">
    <source>
        <dbReference type="PROSITE" id="PS50404"/>
    </source>
</evidence>
<sequence>MLKILGKSTSINVRKVLWTCHELGLDYRHEEYGGDFKSTQTAEFKALNPNSLVPVIIDDEYVLWESNTICRYLVAKEGRDDLLPPTPRERAKVEQWMDWQLGDLNNAWRYAFMSLARQSPQHQDPALLAISIAEWNRLMEIVDGQLQQAGDYILGDRFTLADIVIGMSVNRWVMTPITRPTLSAVFSYYERLNQREGYQLFGRNGSV</sequence>
<gene>
    <name evidence="5" type="ORF">BS640_03055</name>
</gene>
<evidence type="ECO:0000256" key="1">
    <source>
        <dbReference type="ARBA" id="ARBA00007409"/>
    </source>
</evidence>
<comment type="similarity">
    <text evidence="1">Belongs to the GST superfamily.</text>
</comment>
<accession>A0A1X0WK10</accession>
<protein>
    <submittedName>
        <fullName evidence="5">Glutathione S-transferase</fullName>
    </submittedName>
</protein>
<dbReference type="PANTHER" id="PTHR44051:SF19">
    <property type="entry name" value="DISULFIDE-BOND OXIDOREDUCTASE YFCG"/>
    <property type="match status" value="1"/>
</dbReference>
<name>A0A1X0WK10_9GAMM</name>
<dbReference type="SFLD" id="SFLDS00019">
    <property type="entry name" value="Glutathione_Transferase_(cytos"/>
    <property type="match status" value="1"/>
</dbReference>
<reference evidence="5 6" key="1">
    <citation type="journal article" date="2017" name="Int. J. Syst. Evol. Microbiol.">
        <title>Rouxiella badensis sp. nov. and Rouxiella silvae sp. nov. isolated from peat bog soil in Germany and emendation of the genus description.</title>
        <authorList>
            <person name="Le Fleche-Mateos A."/>
            <person name="Kugler J.H."/>
            <person name="Hansen S.H."/>
            <person name="Syldatk C."/>
            <person name="Hausmann R."/>
            <person name="Lomprez F."/>
            <person name="Vandenbogaert M."/>
            <person name="Manuguerra J.C."/>
            <person name="Grimont P.A."/>
        </authorList>
    </citation>
    <scope>NUCLEOTIDE SEQUENCE [LARGE SCALE GENOMIC DNA]</scope>
    <source>
        <strain evidence="5 6">DSM 100043</strain>
    </source>
</reference>
<organism evidence="5 6">
    <name type="scientific">Rouxiella badensis</name>
    <dbReference type="NCBI Taxonomy" id="1646377"/>
    <lineage>
        <taxon>Bacteria</taxon>
        <taxon>Pseudomonadati</taxon>
        <taxon>Pseudomonadota</taxon>
        <taxon>Gammaproteobacteria</taxon>
        <taxon>Enterobacterales</taxon>
        <taxon>Yersiniaceae</taxon>
        <taxon>Rouxiella</taxon>
    </lineage>
</organism>
<proteinExistence type="inferred from homology"/>
<dbReference type="InterPro" id="IPR036282">
    <property type="entry name" value="Glutathione-S-Trfase_C_sf"/>
</dbReference>
<dbReference type="FunFam" id="3.40.30.10:FF:000039">
    <property type="entry name" value="Glutathione S-transferase domain"/>
    <property type="match status" value="1"/>
</dbReference>
<dbReference type="InterPro" id="IPR036249">
    <property type="entry name" value="Thioredoxin-like_sf"/>
</dbReference>
<dbReference type="PROSITE" id="PS50404">
    <property type="entry name" value="GST_NTER"/>
    <property type="match status" value="1"/>
</dbReference>
<dbReference type="Proteomes" id="UP000192536">
    <property type="component" value="Unassembled WGS sequence"/>
</dbReference>
<dbReference type="Gene3D" id="3.40.30.10">
    <property type="entry name" value="Glutaredoxin"/>
    <property type="match status" value="1"/>
</dbReference>
<dbReference type="InterPro" id="IPR004045">
    <property type="entry name" value="Glutathione_S-Trfase_N"/>
</dbReference>
<dbReference type="Pfam" id="PF00043">
    <property type="entry name" value="GST_C"/>
    <property type="match status" value="1"/>
</dbReference>
<dbReference type="CDD" id="cd03180">
    <property type="entry name" value="GST_C_2"/>
    <property type="match status" value="1"/>
</dbReference>
<dbReference type="InterPro" id="IPR040079">
    <property type="entry name" value="Glutathione_S-Trfase"/>
</dbReference>
<dbReference type="PROSITE" id="PS50405">
    <property type="entry name" value="GST_CTER"/>
    <property type="match status" value="1"/>
</dbReference>
<dbReference type="SUPFAM" id="SSF52833">
    <property type="entry name" value="Thioredoxin-like"/>
    <property type="match status" value="1"/>
</dbReference>
<feature type="domain" description="GST C-terminal" evidence="4">
    <location>
        <begin position="86"/>
        <end position="207"/>
    </location>
</feature>
<dbReference type="Pfam" id="PF13409">
    <property type="entry name" value="GST_N_2"/>
    <property type="match status" value="1"/>
</dbReference>
<comment type="caution">
    <text evidence="5">The sequence shown here is derived from an EMBL/GenBank/DDBJ whole genome shotgun (WGS) entry which is preliminary data.</text>
</comment>
<evidence type="ECO:0000313" key="6">
    <source>
        <dbReference type="Proteomes" id="UP000192536"/>
    </source>
</evidence>
<dbReference type="InterPro" id="IPR010987">
    <property type="entry name" value="Glutathione-S-Trfase_C-like"/>
</dbReference>
<dbReference type="InterPro" id="IPR004046">
    <property type="entry name" value="GST_C"/>
</dbReference>
<evidence type="ECO:0000256" key="2">
    <source>
        <dbReference type="ARBA" id="ARBA00022679"/>
    </source>
</evidence>
<keyword evidence="2 5" id="KW-0808">Transferase</keyword>
<feature type="domain" description="GST N-terminal" evidence="3">
    <location>
        <begin position="1"/>
        <end position="81"/>
    </location>
</feature>
<dbReference type="EMBL" id="MRWE01000003">
    <property type="protein sequence ID" value="ORJ27083.1"/>
    <property type="molecule type" value="Genomic_DNA"/>
</dbReference>
<dbReference type="SUPFAM" id="SSF47616">
    <property type="entry name" value="GST C-terminal domain-like"/>
    <property type="match status" value="1"/>
</dbReference>
<dbReference type="SFLD" id="SFLDG00358">
    <property type="entry name" value="Main_(cytGST)"/>
    <property type="match status" value="1"/>
</dbReference>
<dbReference type="CDD" id="cd03047">
    <property type="entry name" value="GST_N_2"/>
    <property type="match status" value="1"/>
</dbReference>
<dbReference type="AlphaFoldDB" id="A0A1X0WK10"/>
<dbReference type="Gene3D" id="1.20.1050.10">
    <property type="match status" value="1"/>
</dbReference>
<keyword evidence="6" id="KW-1185">Reference proteome</keyword>
<dbReference type="PANTHER" id="PTHR44051">
    <property type="entry name" value="GLUTATHIONE S-TRANSFERASE-RELATED"/>
    <property type="match status" value="1"/>
</dbReference>